<feature type="compositionally biased region" description="Polar residues" evidence="1">
    <location>
        <begin position="8"/>
        <end position="21"/>
    </location>
</feature>
<feature type="compositionally biased region" description="Polar residues" evidence="1">
    <location>
        <begin position="30"/>
        <end position="58"/>
    </location>
</feature>
<evidence type="ECO:0000313" key="2">
    <source>
        <dbReference type="EMBL" id="GMT14134.1"/>
    </source>
</evidence>
<feature type="region of interest" description="Disordered" evidence="1">
    <location>
        <begin position="1"/>
        <end position="83"/>
    </location>
</feature>
<feature type="compositionally biased region" description="Low complexity" evidence="1">
    <location>
        <begin position="59"/>
        <end position="83"/>
    </location>
</feature>
<dbReference type="EMBL" id="BTSY01000002">
    <property type="protein sequence ID" value="GMT14134.1"/>
    <property type="molecule type" value="Genomic_DNA"/>
</dbReference>
<keyword evidence="3" id="KW-1185">Reference proteome</keyword>
<evidence type="ECO:0000313" key="3">
    <source>
        <dbReference type="Proteomes" id="UP001432322"/>
    </source>
</evidence>
<accession>A0AAV5V3V9</accession>
<dbReference type="AlphaFoldDB" id="A0AAV5V3V9"/>
<reference evidence="2" key="1">
    <citation type="submission" date="2023-10" db="EMBL/GenBank/DDBJ databases">
        <title>Genome assembly of Pristionchus species.</title>
        <authorList>
            <person name="Yoshida K."/>
            <person name="Sommer R.J."/>
        </authorList>
    </citation>
    <scope>NUCLEOTIDE SEQUENCE</scope>
    <source>
        <strain evidence="2">RS5133</strain>
    </source>
</reference>
<name>A0AAV5V3V9_9BILA</name>
<organism evidence="2 3">
    <name type="scientific">Pristionchus fissidentatus</name>
    <dbReference type="NCBI Taxonomy" id="1538716"/>
    <lineage>
        <taxon>Eukaryota</taxon>
        <taxon>Metazoa</taxon>
        <taxon>Ecdysozoa</taxon>
        <taxon>Nematoda</taxon>
        <taxon>Chromadorea</taxon>
        <taxon>Rhabditida</taxon>
        <taxon>Rhabditina</taxon>
        <taxon>Diplogasteromorpha</taxon>
        <taxon>Diplogasteroidea</taxon>
        <taxon>Neodiplogasteridae</taxon>
        <taxon>Pristionchus</taxon>
    </lineage>
</organism>
<proteinExistence type="predicted"/>
<evidence type="ECO:0000256" key="1">
    <source>
        <dbReference type="SAM" id="MobiDB-lite"/>
    </source>
</evidence>
<feature type="non-terminal residue" evidence="2">
    <location>
        <position position="1"/>
    </location>
</feature>
<gene>
    <name evidence="2" type="ORF">PFISCL1PPCAC_5431</name>
</gene>
<protein>
    <submittedName>
        <fullName evidence="2">Uncharacterized protein</fullName>
    </submittedName>
</protein>
<comment type="caution">
    <text evidence="2">The sequence shown here is derived from an EMBL/GenBank/DDBJ whole genome shotgun (WGS) entry which is preliminary data.</text>
</comment>
<dbReference type="Proteomes" id="UP001432322">
    <property type="component" value="Unassembled WGS sequence"/>
</dbReference>
<sequence>SGKRVCSSYESSRGSTPTESQIFFIDDNGTDSSRGSTPNESQLIESNDDFNSNDKGAQSITSSSPSISSSLHSSKSVPSSESCTESEIAHFKMTFPIESAKIPSEEEIERKSVDVVDEEIISTFHQMCSLFDSPIDPSMFQFSPEATTINPEIFIKIDSCGGKSVDIEMKKETIEDEINWIIDEMNDNLELNMAAFVEYLSEVKEYKN</sequence>